<evidence type="ECO:0000256" key="2">
    <source>
        <dbReference type="ARBA" id="ARBA00023015"/>
    </source>
</evidence>
<dbReference type="Pfam" id="PF01628">
    <property type="entry name" value="HrcA"/>
    <property type="match status" value="1"/>
</dbReference>
<organism evidence="6">
    <name type="scientific">hydrothermal vent metagenome</name>
    <dbReference type="NCBI Taxonomy" id="652676"/>
    <lineage>
        <taxon>unclassified sequences</taxon>
        <taxon>metagenomes</taxon>
        <taxon>ecological metagenomes</taxon>
    </lineage>
</organism>
<evidence type="ECO:0000259" key="5">
    <source>
        <dbReference type="Pfam" id="PF01628"/>
    </source>
</evidence>
<keyword evidence="1" id="KW-0678">Repressor</keyword>
<dbReference type="PIRSF" id="PIRSF005485">
    <property type="entry name" value="HrcA"/>
    <property type="match status" value="1"/>
</dbReference>
<gene>
    <name evidence="6" type="ORF">MNBD_GAMMA22-2998</name>
</gene>
<evidence type="ECO:0000256" key="1">
    <source>
        <dbReference type="ARBA" id="ARBA00022491"/>
    </source>
</evidence>
<accession>A0A3B1A4B7</accession>
<dbReference type="Gene3D" id="3.30.450.40">
    <property type="match status" value="1"/>
</dbReference>
<dbReference type="PANTHER" id="PTHR34824:SF1">
    <property type="entry name" value="HEAT-INDUCIBLE TRANSCRIPTION REPRESSOR HRCA"/>
    <property type="match status" value="1"/>
</dbReference>
<keyword evidence="4" id="KW-0804">Transcription</keyword>
<dbReference type="SUPFAM" id="SSF46785">
    <property type="entry name" value="Winged helix' DNA-binding domain"/>
    <property type="match status" value="1"/>
</dbReference>
<evidence type="ECO:0000256" key="3">
    <source>
        <dbReference type="ARBA" id="ARBA00023016"/>
    </source>
</evidence>
<dbReference type="NCBIfam" id="TIGR00331">
    <property type="entry name" value="hrcA"/>
    <property type="match status" value="1"/>
</dbReference>
<name>A0A3B1A4B7_9ZZZZ</name>
<feature type="domain" description="Heat-inducible transcription repressor HrcA C-terminal" evidence="5">
    <location>
        <begin position="109"/>
        <end position="332"/>
    </location>
</feature>
<dbReference type="EMBL" id="UOFS01000044">
    <property type="protein sequence ID" value="VAX00579.1"/>
    <property type="molecule type" value="Genomic_DNA"/>
</dbReference>
<dbReference type="InterPro" id="IPR036390">
    <property type="entry name" value="WH_DNA-bd_sf"/>
</dbReference>
<keyword evidence="2" id="KW-0805">Transcription regulation</keyword>
<dbReference type="InterPro" id="IPR036388">
    <property type="entry name" value="WH-like_DNA-bd_sf"/>
</dbReference>
<dbReference type="GO" id="GO:0045892">
    <property type="term" value="P:negative regulation of DNA-templated transcription"/>
    <property type="evidence" value="ECO:0007669"/>
    <property type="project" value="TreeGrafter"/>
</dbReference>
<dbReference type="GO" id="GO:0003677">
    <property type="term" value="F:DNA binding"/>
    <property type="evidence" value="ECO:0007669"/>
    <property type="project" value="InterPro"/>
</dbReference>
<reference evidence="6" key="1">
    <citation type="submission" date="2018-06" db="EMBL/GenBank/DDBJ databases">
        <authorList>
            <person name="Zhirakovskaya E."/>
        </authorList>
    </citation>
    <scope>NUCLEOTIDE SEQUENCE</scope>
</reference>
<keyword evidence="3" id="KW-0346">Stress response</keyword>
<dbReference type="InterPro" id="IPR021153">
    <property type="entry name" value="HrcA_C"/>
</dbReference>
<dbReference type="InterPro" id="IPR023120">
    <property type="entry name" value="WHTH_transcript_rep_HrcA_IDD"/>
</dbReference>
<sequence>MSPKEVNSDRTQLLMKTLVERYINDGQPVGSQKLANDSKLNLSPATIRSVMADLEDNGFLSSAHKSAGRVPTASGYRMFVDSLLTVKPLNDGALQQIRGELTKDEDSAQLVDSASTLLSGISNMAGVVMVPRREHVSFKQMEFIPLSDNKVLVIIICNICNNSEVQNRIINTTRNYTRSELQFATNFLNEKFAGKELYEIRVELFNDLQQTQIDMNEMMTSAVSMASQAFVKETETDDYILAGQNNLMNYAEMSSVESLKQLFDAFNTKRDILSLLDQSIYAESMQIFIGKESGHQALDECSVVAAPYRVADEIVGVLGVIGPTRMAYDRVIPLVDITAKLLSNALSSE</sequence>
<dbReference type="PANTHER" id="PTHR34824">
    <property type="entry name" value="HEAT-INDUCIBLE TRANSCRIPTION REPRESSOR HRCA"/>
    <property type="match status" value="1"/>
</dbReference>
<protein>
    <submittedName>
        <fullName evidence="6">Heat-inducible transcription repressor HrcA</fullName>
    </submittedName>
</protein>
<dbReference type="Gene3D" id="1.10.10.10">
    <property type="entry name" value="Winged helix-like DNA-binding domain superfamily/Winged helix DNA-binding domain"/>
    <property type="match status" value="1"/>
</dbReference>
<dbReference type="InterPro" id="IPR002571">
    <property type="entry name" value="HrcA"/>
</dbReference>
<dbReference type="SUPFAM" id="SSF55781">
    <property type="entry name" value="GAF domain-like"/>
    <property type="match status" value="1"/>
</dbReference>
<evidence type="ECO:0000313" key="6">
    <source>
        <dbReference type="EMBL" id="VAX00579.1"/>
    </source>
</evidence>
<dbReference type="AlphaFoldDB" id="A0A3B1A4B7"/>
<proteinExistence type="inferred from homology"/>
<dbReference type="Gene3D" id="3.30.390.60">
    <property type="entry name" value="Heat-inducible transcription repressor hrca homolog, domain 3"/>
    <property type="match status" value="1"/>
</dbReference>
<evidence type="ECO:0000256" key="4">
    <source>
        <dbReference type="ARBA" id="ARBA00023163"/>
    </source>
</evidence>
<dbReference type="HAMAP" id="MF_00081">
    <property type="entry name" value="HrcA"/>
    <property type="match status" value="1"/>
</dbReference>
<dbReference type="InterPro" id="IPR029016">
    <property type="entry name" value="GAF-like_dom_sf"/>
</dbReference>